<dbReference type="AlphaFoldDB" id="A0AAV7KW26"/>
<dbReference type="EMBL" id="JANPWB010000016">
    <property type="protein sequence ID" value="KAJ1082499.1"/>
    <property type="molecule type" value="Genomic_DNA"/>
</dbReference>
<keyword evidence="3" id="KW-1185">Reference proteome</keyword>
<protein>
    <submittedName>
        <fullName evidence="2">Uncharacterized protein</fullName>
    </submittedName>
</protein>
<sequence>MLSTNEGELDSDSDIETEETQEIQLQDYYPNWNEREENLVYALLDVSEKHMEEDDKAMELSILTGWEEAVQGWGRVSPYVCLRPRKNARKPKVREDSSCLLCSEMQKVPDRALTPDNKTALDQPSLDNKSVATCTISLDEPDPRPAEELPSVCSSASSNCSLVEASKDTDSDKWTAVQKYHREPRQTNTLSSWYQDKSKSAEANIFREFDNLNLKPAIPISESSHKEYLTLNTFAVLPPVKAAVLNERSFSAGRKIKGVLMPPQVKVPSHAPIEDHLYSYAAKKIEHKGERDGLEKIPDLASQQIRMQEAAPLIPPTVPKGPLLQEAERLYWQYSFLPDKNNATVSSMSSKNHTRLSNLGLAHNPQNKRNMRPDDLRAHVAQNLRNLSDAKRRNRAKVTPTSLLSAPILPSLTVTRVEIPICSHRLI</sequence>
<dbReference type="PANTHER" id="PTHR36869:SF1">
    <property type="entry name" value="CHROMOSOME 16 OPEN READING FRAME 46"/>
    <property type="match status" value="1"/>
</dbReference>
<dbReference type="InterPro" id="IPR027836">
    <property type="entry name" value="DUF4529"/>
</dbReference>
<reference evidence="2" key="1">
    <citation type="journal article" date="2022" name="bioRxiv">
        <title>Sequencing and chromosome-scale assembly of the giantPleurodeles waltlgenome.</title>
        <authorList>
            <person name="Brown T."/>
            <person name="Elewa A."/>
            <person name="Iarovenko S."/>
            <person name="Subramanian E."/>
            <person name="Araus A.J."/>
            <person name="Petzold A."/>
            <person name="Susuki M."/>
            <person name="Suzuki K.-i.T."/>
            <person name="Hayashi T."/>
            <person name="Toyoda A."/>
            <person name="Oliveira C."/>
            <person name="Osipova E."/>
            <person name="Leigh N.D."/>
            <person name="Simon A."/>
            <person name="Yun M.H."/>
        </authorList>
    </citation>
    <scope>NUCLEOTIDE SEQUENCE</scope>
    <source>
        <strain evidence="2">20211129_DDA</strain>
        <tissue evidence="2">Liver</tissue>
    </source>
</reference>
<gene>
    <name evidence="2" type="ORF">NDU88_002664</name>
</gene>
<dbReference type="Pfam" id="PF15032">
    <property type="entry name" value="DUF4529"/>
    <property type="match status" value="1"/>
</dbReference>
<evidence type="ECO:0000256" key="1">
    <source>
        <dbReference type="SAM" id="MobiDB-lite"/>
    </source>
</evidence>
<accession>A0AAV7KW26</accession>
<evidence type="ECO:0000313" key="2">
    <source>
        <dbReference type="EMBL" id="KAJ1082499.1"/>
    </source>
</evidence>
<name>A0AAV7KW26_PLEWA</name>
<feature type="region of interest" description="Disordered" evidence="1">
    <location>
        <begin position="1"/>
        <end position="23"/>
    </location>
</feature>
<dbReference type="PANTHER" id="PTHR36869">
    <property type="entry name" value="CHROMOSOME 16 OPEN READING FRAME 46"/>
    <property type="match status" value="1"/>
</dbReference>
<proteinExistence type="predicted"/>
<dbReference type="Proteomes" id="UP001066276">
    <property type="component" value="Chromosome 12"/>
</dbReference>
<comment type="caution">
    <text evidence="2">The sequence shown here is derived from an EMBL/GenBank/DDBJ whole genome shotgun (WGS) entry which is preliminary data.</text>
</comment>
<evidence type="ECO:0000313" key="3">
    <source>
        <dbReference type="Proteomes" id="UP001066276"/>
    </source>
</evidence>
<feature type="compositionally biased region" description="Acidic residues" evidence="1">
    <location>
        <begin position="7"/>
        <end position="21"/>
    </location>
</feature>
<organism evidence="2 3">
    <name type="scientific">Pleurodeles waltl</name>
    <name type="common">Iberian ribbed newt</name>
    <dbReference type="NCBI Taxonomy" id="8319"/>
    <lineage>
        <taxon>Eukaryota</taxon>
        <taxon>Metazoa</taxon>
        <taxon>Chordata</taxon>
        <taxon>Craniata</taxon>
        <taxon>Vertebrata</taxon>
        <taxon>Euteleostomi</taxon>
        <taxon>Amphibia</taxon>
        <taxon>Batrachia</taxon>
        <taxon>Caudata</taxon>
        <taxon>Salamandroidea</taxon>
        <taxon>Salamandridae</taxon>
        <taxon>Pleurodelinae</taxon>
        <taxon>Pleurodeles</taxon>
    </lineage>
</organism>